<organism evidence="11 12">
    <name type="scientific">Penicillium oxalicum (strain 114-2 / CGMCC 5302)</name>
    <name type="common">Penicillium decumbens</name>
    <dbReference type="NCBI Taxonomy" id="933388"/>
    <lineage>
        <taxon>Eukaryota</taxon>
        <taxon>Fungi</taxon>
        <taxon>Dikarya</taxon>
        <taxon>Ascomycota</taxon>
        <taxon>Pezizomycotina</taxon>
        <taxon>Eurotiomycetes</taxon>
        <taxon>Eurotiomycetidae</taxon>
        <taxon>Eurotiales</taxon>
        <taxon>Aspergillaceae</taxon>
        <taxon>Penicillium</taxon>
    </lineage>
</organism>
<proteinExistence type="predicted"/>
<dbReference type="Pfam" id="PF04082">
    <property type="entry name" value="Fungal_trans"/>
    <property type="match status" value="1"/>
</dbReference>
<feature type="region of interest" description="Disordered" evidence="8">
    <location>
        <begin position="442"/>
        <end position="462"/>
    </location>
</feature>
<dbReference type="InterPro" id="IPR013087">
    <property type="entry name" value="Znf_C2H2_type"/>
</dbReference>
<dbReference type="GO" id="GO:0003677">
    <property type="term" value="F:DNA binding"/>
    <property type="evidence" value="ECO:0007669"/>
    <property type="project" value="UniProtKB-KW"/>
</dbReference>
<keyword evidence="3" id="KW-0805">Transcription regulation</keyword>
<evidence type="ECO:0008006" key="13">
    <source>
        <dbReference type="Google" id="ProtNLM"/>
    </source>
</evidence>
<evidence type="ECO:0000256" key="7">
    <source>
        <dbReference type="PROSITE-ProRule" id="PRU00042"/>
    </source>
</evidence>
<dbReference type="Gene3D" id="4.10.240.10">
    <property type="entry name" value="Zn(2)-C6 fungal-type DNA-binding domain"/>
    <property type="match status" value="1"/>
</dbReference>
<dbReference type="eggNOG" id="KOG1721">
    <property type="taxonomic scope" value="Eukaryota"/>
</dbReference>
<dbReference type="CDD" id="cd00067">
    <property type="entry name" value="GAL4"/>
    <property type="match status" value="1"/>
</dbReference>
<keyword evidence="6" id="KW-0539">Nucleus</keyword>
<feature type="region of interest" description="Disordered" evidence="8">
    <location>
        <begin position="67"/>
        <end position="116"/>
    </location>
</feature>
<feature type="compositionally biased region" description="Polar residues" evidence="8">
    <location>
        <begin position="396"/>
        <end position="409"/>
    </location>
</feature>
<feature type="region of interest" description="Disordered" evidence="8">
    <location>
        <begin position="220"/>
        <end position="250"/>
    </location>
</feature>
<dbReference type="SUPFAM" id="SSF57701">
    <property type="entry name" value="Zn2/Cys6 DNA-binding domain"/>
    <property type="match status" value="1"/>
</dbReference>
<feature type="compositionally biased region" description="Polar residues" evidence="8">
    <location>
        <begin position="238"/>
        <end position="248"/>
    </location>
</feature>
<dbReference type="PROSITE" id="PS00028">
    <property type="entry name" value="ZINC_FINGER_C2H2_1"/>
    <property type="match status" value="1"/>
</dbReference>
<dbReference type="AlphaFoldDB" id="S7ZQ44"/>
<evidence type="ECO:0000256" key="5">
    <source>
        <dbReference type="ARBA" id="ARBA00023163"/>
    </source>
</evidence>
<keyword evidence="2" id="KW-0862">Zinc</keyword>
<dbReference type="PROSITE" id="PS00463">
    <property type="entry name" value="ZN2_CY6_FUNGAL_1"/>
    <property type="match status" value="1"/>
</dbReference>
<dbReference type="SMART" id="SM00066">
    <property type="entry name" value="GAL4"/>
    <property type="match status" value="1"/>
</dbReference>
<dbReference type="EMBL" id="KB644414">
    <property type="protein sequence ID" value="EPS32529.1"/>
    <property type="molecule type" value="Genomic_DNA"/>
</dbReference>
<dbReference type="STRING" id="933388.S7ZQ44"/>
<evidence type="ECO:0000256" key="2">
    <source>
        <dbReference type="ARBA" id="ARBA00022833"/>
    </source>
</evidence>
<evidence type="ECO:0000256" key="4">
    <source>
        <dbReference type="ARBA" id="ARBA00023125"/>
    </source>
</evidence>
<reference evidence="11 12" key="1">
    <citation type="journal article" date="2013" name="PLoS ONE">
        <title>Genomic and secretomic analyses reveal unique features of the lignocellulolytic enzyme system of Penicillium decumbens.</title>
        <authorList>
            <person name="Liu G."/>
            <person name="Zhang L."/>
            <person name="Wei X."/>
            <person name="Zou G."/>
            <person name="Qin Y."/>
            <person name="Ma L."/>
            <person name="Li J."/>
            <person name="Zheng H."/>
            <person name="Wang S."/>
            <person name="Wang C."/>
            <person name="Xun L."/>
            <person name="Zhao G.-P."/>
            <person name="Zhou Z."/>
            <person name="Qu Y."/>
        </authorList>
    </citation>
    <scope>NUCLEOTIDE SEQUENCE [LARGE SCALE GENOMIC DNA]</scope>
    <source>
        <strain evidence="12">114-2 / CGMCC 5302</strain>
    </source>
</reference>
<dbReference type="InterPro" id="IPR036864">
    <property type="entry name" value="Zn2-C6_fun-type_DNA-bd_sf"/>
</dbReference>
<keyword evidence="12" id="KW-1185">Reference proteome</keyword>
<dbReference type="HOGENOM" id="CLU_003864_1_0_1"/>
<dbReference type="SUPFAM" id="SSF57667">
    <property type="entry name" value="beta-beta-alpha zinc fingers"/>
    <property type="match status" value="1"/>
</dbReference>
<dbReference type="GO" id="GO:0008270">
    <property type="term" value="F:zinc ion binding"/>
    <property type="evidence" value="ECO:0007669"/>
    <property type="project" value="UniProtKB-KW"/>
</dbReference>
<keyword evidence="4" id="KW-0238">DNA-binding</keyword>
<feature type="compositionally biased region" description="Basic and acidic residues" evidence="8">
    <location>
        <begin position="33"/>
        <end position="43"/>
    </location>
</feature>
<dbReference type="InterPro" id="IPR036236">
    <property type="entry name" value="Znf_C2H2_sf"/>
</dbReference>
<feature type="region of interest" description="Disordered" evidence="8">
    <location>
        <begin position="396"/>
        <end position="415"/>
    </location>
</feature>
<feature type="compositionally biased region" description="Basic and acidic residues" evidence="8">
    <location>
        <begin position="74"/>
        <end position="104"/>
    </location>
</feature>
<protein>
    <recommendedName>
        <fullName evidence="13">C2H2-type domain-containing protein</fullName>
    </recommendedName>
</protein>
<dbReference type="PANTHER" id="PTHR47660">
    <property type="entry name" value="TRANSCRIPTION FACTOR WITH C2H2 AND ZN(2)-CYS(6) DNA BINDING DOMAIN (EUROFUNG)-RELATED-RELATED"/>
    <property type="match status" value="1"/>
</dbReference>
<evidence type="ECO:0000313" key="11">
    <source>
        <dbReference type="EMBL" id="EPS32529.1"/>
    </source>
</evidence>
<evidence type="ECO:0000259" key="10">
    <source>
        <dbReference type="PROSITE" id="PS50157"/>
    </source>
</evidence>
<dbReference type="PhylomeDB" id="S7ZQ44"/>
<dbReference type="InterPro" id="IPR007219">
    <property type="entry name" value="XnlR_reg_dom"/>
</dbReference>
<sequence length="1067" mass="119564">MLSETEHDHATSASHTDHRMSSAPEPLNGGKAPDIHENGDRSEQAGVTTSQVKCTVCGSTFRRPEHLKRHLRSHTKEKPFESSIDADARNGHTSDTLHRHELSHHTPGGEGGKDRPHRITVKTFRACFSCATARVRCSGGVPCGRCETRSLECHYPTERRSKARLRGVKTKRAPEGPHLSRKSPPRSEAKQAESTAQPADIPAHQLGQFSINVLNDVPASSKRRAQRIPGSDKAPTAKVSSHESSNQPHMAGSVYSHMLAPPLTSAAEPGRIPLNMHSRAGLSNYEAFAGPEAATGGSVNNSNPSDSTFGPEVMAMNVANSSGLNLGFDPTIFNQSTLHTINWLPTELFPDHSSDQTLAPVIQHQPLNDAPNQTPAARPIWQPAVIEEKNTSLSTTVRKMHRASNSVSSRVGMASPRRRSFIDGKSAMGNDPTKVTKRTQGFRTDSVGGWPPRIRKHQKRSSSASVELSVSAASLLFEQRPNPVCFPKKADSSFKRVPEDLYRQIRPIKASTYDKVHENFISLCRNTHTIFEIFDTDDFPEPEECTRYLFSYLSSFQPVYPIFHIPTFDVNEHHWVLVLAILAIGCQSSKTANCDQTSAAFHEMLRRAILVEKEKGSTRRASLDMLQAMLLSCLGILYSGDDRNKLSTLGVFKELVRLFEDEELLADSKYLQSSEQLSGEALWHSWINDEIRRRTGYCIWLVDCSLAYEIEERPLLSLDDGQAALPANEELWHCESAEAWKLSWDQSTANQSLYDSVHILYIEKRLVTGLGDFSYTLLIHALYHRMWEVGDYFRRPLSFWNPTARKQSRETAIPNGSVWLPGIPSYSKWRNSACDCLEILHWTVNAPVADLGKHKRPVSLHLHTARLILLAPFREIRSLVMDLATDRLRWSDRQQAIQWQYIWRWIKYDQYKARISVLHAGAAFWHVQKCSKNAFHEPIAAFLAILVLWAYGSCPPMTPTEPGPHLQSHKDASFPESRSVRLDRPFDDEQAQFFVREGHSMKVGMTGIPNLCAADGPERMLRLGSEVLSNLDAWGQSKRFVAILTRLASIVSQGAQAEHSRHGNMED</sequence>
<dbReference type="Proteomes" id="UP000019376">
    <property type="component" value="Unassembled WGS sequence"/>
</dbReference>
<dbReference type="CDD" id="cd12148">
    <property type="entry name" value="fungal_TF_MHR"/>
    <property type="match status" value="1"/>
</dbReference>
<feature type="domain" description="C2H2-type" evidence="10">
    <location>
        <begin position="52"/>
        <end position="79"/>
    </location>
</feature>
<accession>S7ZQ44</accession>
<evidence type="ECO:0000256" key="8">
    <source>
        <dbReference type="SAM" id="MobiDB-lite"/>
    </source>
</evidence>
<feature type="compositionally biased region" description="Basic and acidic residues" evidence="8">
    <location>
        <begin position="1"/>
        <end position="20"/>
    </location>
</feature>
<evidence type="ECO:0000256" key="6">
    <source>
        <dbReference type="ARBA" id="ARBA00023242"/>
    </source>
</evidence>
<dbReference type="GO" id="GO:0000981">
    <property type="term" value="F:DNA-binding transcription factor activity, RNA polymerase II-specific"/>
    <property type="evidence" value="ECO:0007669"/>
    <property type="project" value="InterPro"/>
</dbReference>
<keyword evidence="1" id="KW-0479">Metal-binding</keyword>
<dbReference type="OrthoDB" id="654211at2759"/>
<keyword evidence="7" id="KW-0863">Zinc-finger</keyword>
<evidence type="ECO:0000256" key="3">
    <source>
        <dbReference type="ARBA" id="ARBA00023015"/>
    </source>
</evidence>
<dbReference type="Pfam" id="PF00172">
    <property type="entry name" value="Zn_clus"/>
    <property type="match status" value="1"/>
</dbReference>
<dbReference type="SMART" id="SM00355">
    <property type="entry name" value="ZnF_C2H2"/>
    <property type="match status" value="1"/>
</dbReference>
<name>S7ZQ44_PENO1</name>
<evidence type="ECO:0000256" key="1">
    <source>
        <dbReference type="ARBA" id="ARBA00022723"/>
    </source>
</evidence>
<feature type="domain" description="Zn(2)-C6 fungal-type" evidence="9">
    <location>
        <begin position="126"/>
        <end position="155"/>
    </location>
</feature>
<feature type="region of interest" description="Disordered" evidence="8">
    <location>
        <begin position="163"/>
        <end position="205"/>
    </location>
</feature>
<dbReference type="InterPro" id="IPR001138">
    <property type="entry name" value="Zn2Cys6_DnaBD"/>
</dbReference>
<gene>
    <name evidence="11" type="ORF">PDE_07489</name>
</gene>
<dbReference type="FunFam" id="3.30.160.60:FF:001719">
    <property type="entry name" value="C2H2 type zinc finger domain protein"/>
    <property type="match status" value="1"/>
</dbReference>
<feature type="region of interest" description="Disordered" evidence="8">
    <location>
        <begin position="1"/>
        <end position="49"/>
    </location>
</feature>
<keyword evidence="5" id="KW-0804">Transcription</keyword>
<dbReference type="GO" id="GO:0006351">
    <property type="term" value="P:DNA-templated transcription"/>
    <property type="evidence" value="ECO:0007669"/>
    <property type="project" value="InterPro"/>
</dbReference>
<dbReference type="Gene3D" id="3.30.160.60">
    <property type="entry name" value="Classic Zinc Finger"/>
    <property type="match status" value="1"/>
</dbReference>
<dbReference type="PROSITE" id="PS50048">
    <property type="entry name" value="ZN2_CY6_FUNGAL_2"/>
    <property type="match status" value="1"/>
</dbReference>
<evidence type="ECO:0000313" key="12">
    <source>
        <dbReference type="Proteomes" id="UP000019376"/>
    </source>
</evidence>
<dbReference type="PANTHER" id="PTHR47660:SF7">
    <property type="entry name" value="TRANSCRIPTION FACTOR WITH C2H2 AND ZN(2)-CYS(6) DNA BINDING DOMAIN (EUROFUNG)"/>
    <property type="match status" value="1"/>
</dbReference>
<evidence type="ECO:0000259" key="9">
    <source>
        <dbReference type="PROSITE" id="PS50048"/>
    </source>
</evidence>
<dbReference type="PROSITE" id="PS50157">
    <property type="entry name" value="ZINC_FINGER_C2H2_2"/>
    <property type="match status" value="1"/>
</dbReference>